<feature type="signal peptide" evidence="1">
    <location>
        <begin position="1"/>
        <end position="30"/>
    </location>
</feature>
<evidence type="ECO:0000313" key="4">
    <source>
        <dbReference type="Proteomes" id="UP001597102"/>
    </source>
</evidence>
<feature type="domain" description="Glucose/Sorbosone dehydrogenase" evidence="2">
    <location>
        <begin position="55"/>
        <end position="386"/>
    </location>
</feature>
<dbReference type="GO" id="GO:0016491">
    <property type="term" value="F:oxidoreductase activity"/>
    <property type="evidence" value="ECO:0007669"/>
    <property type="project" value="UniProtKB-KW"/>
</dbReference>
<feature type="chain" id="PRO_5046872720" evidence="1">
    <location>
        <begin position="31"/>
        <end position="407"/>
    </location>
</feature>
<protein>
    <submittedName>
        <fullName evidence="3">PQQ-dependent sugar dehydrogenase</fullName>
        <ecNumber evidence="3">1.1.5.-</ecNumber>
    </submittedName>
</protein>
<dbReference type="PANTHER" id="PTHR19328">
    <property type="entry name" value="HEDGEHOG-INTERACTING PROTEIN"/>
    <property type="match status" value="1"/>
</dbReference>
<dbReference type="InterPro" id="IPR011041">
    <property type="entry name" value="Quinoprot_gluc/sorb_DH_b-prop"/>
</dbReference>
<proteinExistence type="predicted"/>
<dbReference type="PANTHER" id="PTHR19328:SF75">
    <property type="entry name" value="ALDOSE SUGAR DEHYDROGENASE YLII"/>
    <property type="match status" value="1"/>
</dbReference>
<dbReference type="EMBL" id="JBHTJO010000001">
    <property type="protein sequence ID" value="MFD0986049.1"/>
    <property type="molecule type" value="Genomic_DNA"/>
</dbReference>
<comment type="caution">
    <text evidence="3">The sequence shown here is derived from an EMBL/GenBank/DDBJ whole genome shotgun (WGS) entry which is preliminary data.</text>
</comment>
<keyword evidence="3" id="KW-0560">Oxidoreductase</keyword>
<accession>A0ABW3J732</accession>
<evidence type="ECO:0000313" key="3">
    <source>
        <dbReference type="EMBL" id="MFD0986049.1"/>
    </source>
</evidence>
<dbReference type="Proteomes" id="UP001597102">
    <property type="component" value="Unassembled WGS sequence"/>
</dbReference>
<name>A0ABW3J732_9HYPH</name>
<dbReference type="Gene3D" id="2.120.10.30">
    <property type="entry name" value="TolB, C-terminal domain"/>
    <property type="match status" value="1"/>
</dbReference>
<gene>
    <name evidence="3" type="ORF">ACFQ2F_02935</name>
</gene>
<dbReference type="InterPro" id="IPR012938">
    <property type="entry name" value="Glc/Sorbosone_DH"/>
</dbReference>
<organism evidence="3 4">
    <name type="scientific">Methyloligella solikamskensis</name>
    <dbReference type="NCBI Taxonomy" id="1177756"/>
    <lineage>
        <taxon>Bacteria</taxon>
        <taxon>Pseudomonadati</taxon>
        <taxon>Pseudomonadota</taxon>
        <taxon>Alphaproteobacteria</taxon>
        <taxon>Hyphomicrobiales</taxon>
        <taxon>Hyphomicrobiaceae</taxon>
        <taxon>Methyloligella</taxon>
    </lineage>
</organism>
<dbReference type="InterPro" id="IPR011042">
    <property type="entry name" value="6-blade_b-propeller_TolB-like"/>
</dbReference>
<keyword evidence="1" id="KW-0732">Signal</keyword>
<sequence>MALNFSGMRAGLVLAVFLWASAAFLPAAHADEAEIPESLFTSVGHLKVETAVDGLNYPWSLVFLPDGEMLVSEKHPGRLRRISKTGKISPPIKGLPENIYAKGNGGLQGLALDPDFKTNKYVYFAFAEHDEDNPENAAISVARGKLGKDRLTDVEILFRQGPRFEDDREFGGRLAFLPDGTLLVMTGDRYQHELVQDTSNTLGKVIRINRDGSVPDDNPFVGKKGYDPRIYSLGHRNIGGGIIHPKTGKLWIEEFGPIGGDEINVVEPGKNYGWPLANWGVHYTREDIPDPTTRPDLAAPIYFWNPSISPSGMVFYTGDEIPGWKNSLVVGGLASQSATHLTLKGERVISDERMDFGVRIRDVAQGPDGALYLLTDQRAPDGRILRLTLEKPTAETKAASTLETTKQ</sequence>
<dbReference type="RefSeq" id="WP_379085448.1">
    <property type="nucleotide sequence ID" value="NZ_JBHTJO010000001.1"/>
</dbReference>
<evidence type="ECO:0000256" key="1">
    <source>
        <dbReference type="SAM" id="SignalP"/>
    </source>
</evidence>
<reference evidence="4" key="1">
    <citation type="journal article" date="2019" name="Int. J. Syst. Evol. Microbiol.">
        <title>The Global Catalogue of Microorganisms (GCM) 10K type strain sequencing project: providing services to taxonomists for standard genome sequencing and annotation.</title>
        <authorList>
            <consortium name="The Broad Institute Genomics Platform"/>
            <consortium name="The Broad Institute Genome Sequencing Center for Infectious Disease"/>
            <person name="Wu L."/>
            <person name="Ma J."/>
        </authorList>
    </citation>
    <scope>NUCLEOTIDE SEQUENCE [LARGE SCALE GENOMIC DNA]</scope>
    <source>
        <strain evidence="4">CCUG 61697</strain>
    </source>
</reference>
<dbReference type="Pfam" id="PF07995">
    <property type="entry name" value="GSDH"/>
    <property type="match status" value="1"/>
</dbReference>
<keyword evidence="4" id="KW-1185">Reference proteome</keyword>
<dbReference type="SUPFAM" id="SSF50952">
    <property type="entry name" value="Soluble quinoprotein glucose dehydrogenase"/>
    <property type="match status" value="1"/>
</dbReference>
<evidence type="ECO:0000259" key="2">
    <source>
        <dbReference type="Pfam" id="PF07995"/>
    </source>
</evidence>
<dbReference type="EC" id="1.1.5.-" evidence="3"/>